<accession>A0A0D7EL14</accession>
<gene>
    <name evidence="1" type="ORF">OO17_18455</name>
</gene>
<protein>
    <submittedName>
        <fullName evidence="1">Uncharacterized protein</fullName>
    </submittedName>
</protein>
<dbReference type="OrthoDB" id="8141056at2"/>
<dbReference type="Proteomes" id="UP000032515">
    <property type="component" value="Unassembled WGS sequence"/>
</dbReference>
<organism evidence="1 2">
    <name type="scientific">Rhodopseudomonas palustris</name>
    <dbReference type="NCBI Taxonomy" id="1076"/>
    <lineage>
        <taxon>Bacteria</taxon>
        <taxon>Pseudomonadati</taxon>
        <taxon>Pseudomonadota</taxon>
        <taxon>Alphaproteobacteria</taxon>
        <taxon>Hyphomicrobiales</taxon>
        <taxon>Nitrobacteraceae</taxon>
        <taxon>Rhodopseudomonas</taxon>
    </lineage>
</organism>
<evidence type="ECO:0000313" key="2">
    <source>
        <dbReference type="Proteomes" id="UP000032515"/>
    </source>
</evidence>
<name>A0A0D7EL14_RHOPL</name>
<comment type="caution">
    <text evidence="1">The sequence shown here is derived from an EMBL/GenBank/DDBJ whole genome shotgun (WGS) entry which is preliminary data.</text>
</comment>
<dbReference type="PATRIC" id="fig|1076.23.peg.4162"/>
<sequence>MSDRIETLKKARARMVEDQDAFVKVLAAPFDRGNAERARLKFIEIQQLIDAIDRAITGERANAASTVGDVN</sequence>
<dbReference type="AlphaFoldDB" id="A0A0D7EL14"/>
<evidence type="ECO:0000313" key="1">
    <source>
        <dbReference type="EMBL" id="KIZ40157.1"/>
    </source>
</evidence>
<reference evidence="1 2" key="1">
    <citation type="submission" date="2014-11" db="EMBL/GenBank/DDBJ databases">
        <title>Genomics and ecophysiology of heterotrophic nitrogen fixing bacteria isolated from estuarine surface water.</title>
        <authorList>
            <person name="Bentzon-Tilia M."/>
            <person name="Severin I."/>
            <person name="Hansen L.H."/>
            <person name="Riemann L."/>
        </authorList>
    </citation>
    <scope>NUCLEOTIDE SEQUENCE [LARGE SCALE GENOMIC DNA]</scope>
    <source>
        <strain evidence="1 2">BAL398</strain>
    </source>
</reference>
<proteinExistence type="predicted"/>
<dbReference type="EMBL" id="JXXE01000373">
    <property type="protein sequence ID" value="KIZ40157.1"/>
    <property type="molecule type" value="Genomic_DNA"/>
</dbReference>
<dbReference type="RefSeq" id="WP_044414370.1">
    <property type="nucleotide sequence ID" value="NZ_JXXE01000373.1"/>
</dbReference>